<reference evidence="2 3" key="1">
    <citation type="submission" date="2016-10" db="EMBL/GenBank/DDBJ databases">
        <authorList>
            <person name="Varghese N."/>
            <person name="Submissions S."/>
        </authorList>
    </citation>
    <scope>NUCLEOTIDE SEQUENCE [LARGE SCALE GENOMIC DNA]</scope>
    <source>
        <strain evidence="2 3">CECT 8317</strain>
    </source>
</reference>
<gene>
    <name evidence="2" type="ORF">SAMN05216586_11537</name>
</gene>
<evidence type="ECO:0000256" key="1">
    <source>
        <dbReference type="SAM" id="SignalP"/>
    </source>
</evidence>
<name>A0AAQ1JRA8_9GAMM</name>
<evidence type="ECO:0000313" key="3">
    <source>
        <dbReference type="Proteomes" id="UP000243518"/>
    </source>
</evidence>
<dbReference type="Proteomes" id="UP000243518">
    <property type="component" value="Unassembled WGS sequence"/>
</dbReference>
<keyword evidence="3" id="KW-1185">Reference proteome</keyword>
<dbReference type="RefSeq" id="WP_160003202.1">
    <property type="nucleotide sequence ID" value="NZ_FNVE01000015.1"/>
</dbReference>
<organism evidence="2 3">
    <name type="scientific">Halopseudomonas aestusnigri</name>
    <dbReference type="NCBI Taxonomy" id="857252"/>
    <lineage>
        <taxon>Bacteria</taxon>
        <taxon>Pseudomonadati</taxon>
        <taxon>Pseudomonadota</taxon>
        <taxon>Gammaproteobacteria</taxon>
        <taxon>Pseudomonadales</taxon>
        <taxon>Pseudomonadaceae</taxon>
        <taxon>Halopseudomonas</taxon>
    </lineage>
</organism>
<dbReference type="AlphaFoldDB" id="A0AAQ1JRA8"/>
<evidence type="ECO:0008006" key="4">
    <source>
        <dbReference type="Google" id="ProtNLM"/>
    </source>
</evidence>
<keyword evidence="1" id="KW-0732">Signal</keyword>
<dbReference type="EMBL" id="FNVE01000015">
    <property type="protein sequence ID" value="SEG68028.1"/>
    <property type="molecule type" value="Genomic_DNA"/>
</dbReference>
<dbReference type="Pfam" id="PF11932">
    <property type="entry name" value="DUF3450"/>
    <property type="match status" value="1"/>
</dbReference>
<proteinExistence type="predicted"/>
<accession>A0AAQ1JRA8</accession>
<feature type="chain" id="PRO_5042962554" description="DUF3450 domain-containing protein" evidence="1">
    <location>
        <begin position="20"/>
        <end position="254"/>
    </location>
</feature>
<feature type="signal peptide" evidence="1">
    <location>
        <begin position="1"/>
        <end position="19"/>
    </location>
</feature>
<sequence>MKPLWLAVVLLTLPLTLQAQQSLEQAQQQSQALVDDAVAAQQRINELDQATRAALEAYRHAVTQADALTDYSERMQQLVASQADEIASLQQQIDSVADTQREMLPLIRRMIESLDAFIALDLPFLLDEREERVARLQALLVDPDVSVAELYRRVLEAYQIESEYGRTLEAWRGALKDGDQQRVVEFLRVGRLMLFFQSLDGQHQGYWDAAHGQWQALPSSYRRALDQGMAIARNEQTPQMLRLPMPQVSVEVAP</sequence>
<comment type="caution">
    <text evidence="2">The sequence shown here is derived from an EMBL/GenBank/DDBJ whole genome shotgun (WGS) entry which is preliminary data.</text>
</comment>
<dbReference type="InterPro" id="IPR016866">
    <property type="entry name" value="UCP028069"/>
</dbReference>
<protein>
    <recommendedName>
        <fullName evidence="4">DUF3450 domain-containing protein</fullName>
    </recommendedName>
</protein>
<dbReference type="PIRSF" id="PIRSF028069">
    <property type="entry name" value="UCP028069"/>
    <property type="match status" value="1"/>
</dbReference>
<evidence type="ECO:0000313" key="2">
    <source>
        <dbReference type="EMBL" id="SEG68028.1"/>
    </source>
</evidence>